<accession>A0ABY7DV56</accession>
<dbReference type="Proteomes" id="UP001164746">
    <property type="component" value="Chromosome 4"/>
</dbReference>
<feature type="chain" id="PRO_5045426233" evidence="1">
    <location>
        <begin position="26"/>
        <end position="63"/>
    </location>
</feature>
<keyword evidence="1" id="KW-0732">Signal</keyword>
<dbReference type="EMBL" id="CP111015">
    <property type="protein sequence ID" value="WAR01335.1"/>
    <property type="molecule type" value="Genomic_DNA"/>
</dbReference>
<evidence type="ECO:0000313" key="3">
    <source>
        <dbReference type="Proteomes" id="UP001164746"/>
    </source>
</evidence>
<reference evidence="2" key="1">
    <citation type="submission" date="2022-11" db="EMBL/GenBank/DDBJ databases">
        <title>Centuries of genome instability and evolution in soft-shell clam transmissible cancer (bioRxiv).</title>
        <authorList>
            <person name="Hart S.F.M."/>
            <person name="Yonemitsu M.A."/>
            <person name="Giersch R.M."/>
            <person name="Beal B.F."/>
            <person name="Arriagada G."/>
            <person name="Davis B.W."/>
            <person name="Ostrander E.A."/>
            <person name="Goff S.P."/>
            <person name="Metzger M.J."/>
        </authorList>
    </citation>
    <scope>NUCLEOTIDE SEQUENCE</scope>
    <source>
        <strain evidence="2">MELC-2E11</strain>
        <tissue evidence="2">Siphon/mantle</tissue>
    </source>
</reference>
<organism evidence="2 3">
    <name type="scientific">Mya arenaria</name>
    <name type="common">Soft-shell clam</name>
    <dbReference type="NCBI Taxonomy" id="6604"/>
    <lineage>
        <taxon>Eukaryota</taxon>
        <taxon>Metazoa</taxon>
        <taxon>Spiralia</taxon>
        <taxon>Lophotrochozoa</taxon>
        <taxon>Mollusca</taxon>
        <taxon>Bivalvia</taxon>
        <taxon>Autobranchia</taxon>
        <taxon>Heteroconchia</taxon>
        <taxon>Euheterodonta</taxon>
        <taxon>Imparidentia</taxon>
        <taxon>Neoheterodontei</taxon>
        <taxon>Myida</taxon>
        <taxon>Myoidea</taxon>
        <taxon>Myidae</taxon>
        <taxon>Mya</taxon>
    </lineage>
</organism>
<feature type="signal peptide" evidence="1">
    <location>
        <begin position="1"/>
        <end position="25"/>
    </location>
</feature>
<dbReference type="PROSITE" id="PS51257">
    <property type="entry name" value="PROKAR_LIPOPROTEIN"/>
    <property type="match status" value="1"/>
</dbReference>
<evidence type="ECO:0000256" key="1">
    <source>
        <dbReference type="SAM" id="SignalP"/>
    </source>
</evidence>
<proteinExistence type="predicted"/>
<evidence type="ECO:0000313" key="2">
    <source>
        <dbReference type="EMBL" id="WAR01335.1"/>
    </source>
</evidence>
<gene>
    <name evidence="2" type="ORF">MAR_007893</name>
</gene>
<name>A0ABY7DV56_MYAAR</name>
<keyword evidence="3" id="KW-1185">Reference proteome</keyword>
<protein>
    <submittedName>
        <fullName evidence="2">Uncharacterized protein</fullName>
    </submittedName>
</protein>
<sequence length="63" mass="6885">MRCKLIVYFFILALIGSACVPRVEGVCSCDWDDYAAVVGVDAAVAEVLHVSISGWTFFKDDVL</sequence>